<reference evidence="5" key="1">
    <citation type="submission" date="2017-05" db="EMBL/GenBank/DDBJ databases">
        <authorList>
            <person name="Song R."/>
            <person name="Chenine A.L."/>
            <person name="Ruprecht R.M."/>
        </authorList>
    </citation>
    <scope>NUCLEOTIDE SEQUENCE [LARGE SCALE GENOMIC DNA]</scope>
</reference>
<dbReference type="Gene3D" id="1.10.1280.10">
    <property type="entry name" value="Di-copper center containing domain from catechol oxidase"/>
    <property type="match status" value="1"/>
</dbReference>
<dbReference type="InterPro" id="IPR002227">
    <property type="entry name" value="Tyrosinase_Cu-bd"/>
</dbReference>
<dbReference type="InterPro" id="IPR008922">
    <property type="entry name" value="Di-copper_centre_dom_sf"/>
</dbReference>
<dbReference type="Pfam" id="PF00264">
    <property type="entry name" value="Tyrosinase"/>
    <property type="match status" value="1"/>
</dbReference>
<dbReference type="EMBL" id="LT854265">
    <property type="protein sequence ID" value="SMR61919.1"/>
    <property type="molecule type" value="Genomic_DNA"/>
</dbReference>
<keyword evidence="1" id="KW-0479">Metal-binding</keyword>
<evidence type="ECO:0000256" key="2">
    <source>
        <dbReference type="SAM" id="SignalP"/>
    </source>
</evidence>
<evidence type="ECO:0000259" key="3">
    <source>
        <dbReference type="PROSITE" id="PS00497"/>
    </source>
</evidence>
<evidence type="ECO:0000313" key="4">
    <source>
        <dbReference type="EMBL" id="SMR61919.1"/>
    </source>
</evidence>
<dbReference type="InterPro" id="IPR050316">
    <property type="entry name" value="Tyrosinase/Hemocyanin"/>
</dbReference>
<accession>A0A2H1H7W6</accession>
<evidence type="ECO:0000313" key="5">
    <source>
        <dbReference type="Proteomes" id="UP000245764"/>
    </source>
</evidence>
<dbReference type="AlphaFoldDB" id="A0A2H1H7W6"/>
<dbReference type="PANTHER" id="PTHR11474">
    <property type="entry name" value="TYROSINASE FAMILY MEMBER"/>
    <property type="match status" value="1"/>
</dbReference>
<dbReference type="SUPFAM" id="SSF48056">
    <property type="entry name" value="Di-copper centre-containing domain"/>
    <property type="match status" value="1"/>
</dbReference>
<gene>
    <name evidence="4" type="ORF">ZT1E4_G11232</name>
</gene>
<dbReference type="GO" id="GO:0046872">
    <property type="term" value="F:metal ion binding"/>
    <property type="evidence" value="ECO:0007669"/>
    <property type="project" value="UniProtKB-KW"/>
</dbReference>
<dbReference type="PRINTS" id="PR00092">
    <property type="entry name" value="TYROSINASE"/>
</dbReference>
<feature type="chain" id="PRO_5013749210" description="Tyrosinase copper-binding domain-containing protein" evidence="2">
    <location>
        <begin position="17"/>
        <end position="397"/>
    </location>
</feature>
<sequence length="397" mass="43099">MWSVWALTMLASTVVAWKDGSKWIPGPTDGTDALAAQGLANLAVYKAAHRTNASTTCTLETASRRQEWDSLTTQQKLAYISAVQCMSTLPSLSNPVDVPGARNRIDDFTVTHINLTHSVHGSGLFLPFHRYFLQKWETALREECNYNGSLPYVSWGRYTNSVIGAPIFSGGADSFSNNGAPLSPHPQITLPGPPPLNLNSGPGGGCISQGAFASLRVHLGPLGMSGIGDNVSPPNPRTDGLGYNPRCIRTDLSVELARGASDANTTKLILGNDNIGDFQDEMQGFIKEGQQPFYGVHTSGHLMVGSDPIADFFASPAHPWFFSHHAMIDRVWAIWQNLDIEKRTNTIAGTITYRNMPPSRNATLDDIIDVGVNDAFQGIKVRDAMSTTEGPFCYIYV</sequence>
<dbReference type="GO" id="GO:0016491">
    <property type="term" value="F:oxidoreductase activity"/>
    <property type="evidence" value="ECO:0007669"/>
    <property type="project" value="InterPro"/>
</dbReference>
<dbReference type="PANTHER" id="PTHR11474:SF116">
    <property type="entry name" value="TYROSINASE"/>
    <property type="match status" value="1"/>
</dbReference>
<protein>
    <recommendedName>
        <fullName evidence="3">Tyrosinase copper-binding domain-containing protein</fullName>
    </recommendedName>
</protein>
<proteinExistence type="predicted"/>
<feature type="domain" description="Tyrosinase copper-binding" evidence="3">
    <location>
        <begin position="120"/>
        <end position="137"/>
    </location>
</feature>
<name>A0A2H1H7W6_ZYMTR</name>
<organism evidence="4 5">
    <name type="scientific">Zymoseptoria tritici ST99CH_1E4</name>
    <dbReference type="NCBI Taxonomy" id="1276532"/>
    <lineage>
        <taxon>Eukaryota</taxon>
        <taxon>Fungi</taxon>
        <taxon>Dikarya</taxon>
        <taxon>Ascomycota</taxon>
        <taxon>Pezizomycotina</taxon>
        <taxon>Dothideomycetes</taxon>
        <taxon>Dothideomycetidae</taxon>
        <taxon>Mycosphaerellales</taxon>
        <taxon>Mycosphaerellaceae</taxon>
        <taxon>Zymoseptoria</taxon>
    </lineage>
</organism>
<keyword evidence="2" id="KW-0732">Signal</keyword>
<dbReference type="Proteomes" id="UP000245764">
    <property type="component" value="Chromosome 13"/>
</dbReference>
<evidence type="ECO:0000256" key="1">
    <source>
        <dbReference type="ARBA" id="ARBA00022723"/>
    </source>
</evidence>
<feature type="signal peptide" evidence="2">
    <location>
        <begin position="1"/>
        <end position="16"/>
    </location>
</feature>
<dbReference type="PROSITE" id="PS00497">
    <property type="entry name" value="TYROSINASE_1"/>
    <property type="match status" value="1"/>
</dbReference>